<evidence type="ECO:0000313" key="3">
    <source>
        <dbReference type="Proteomes" id="UP000275267"/>
    </source>
</evidence>
<feature type="region of interest" description="Disordered" evidence="1">
    <location>
        <begin position="1"/>
        <end position="27"/>
    </location>
</feature>
<keyword evidence="3" id="KW-1185">Reference proteome</keyword>
<proteinExistence type="predicted"/>
<evidence type="ECO:0000313" key="2">
    <source>
        <dbReference type="EMBL" id="RLN25001.1"/>
    </source>
</evidence>
<reference evidence="3" key="1">
    <citation type="journal article" date="2019" name="Nat. Commun.">
        <title>The genome of broomcorn millet.</title>
        <authorList>
            <person name="Zou C."/>
            <person name="Miki D."/>
            <person name="Li D."/>
            <person name="Tang Q."/>
            <person name="Xiao L."/>
            <person name="Rajput S."/>
            <person name="Deng P."/>
            <person name="Jia W."/>
            <person name="Huang R."/>
            <person name="Zhang M."/>
            <person name="Sun Y."/>
            <person name="Hu J."/>
            <person name="Fu X."/>
            <person name="Schnable P.S."/>
            <person name="Li F."/>
            <person name="Zhang H."/>
            <person name="Feng B."/>
            <person name="Zhu X."/>
            <person name="Liu R."/>
            <person name="Schnable J.C."/>
            <person name="Zhu J.-K."/>
            <person name="Zhang H."/>
        </authorList>
    </citation>
    <scope>NUCLEOTIDE SEQUENCE [LARGE SCALE GENOMIC DNA]</scope>
</reference>
<accession>A0A3L6SQQ2</accession>
<name>A0A3L6SQQ2_PANMI</name>
<gene>
    <name evidence="2" type="ORF">C2845_PM07G11610</name>
</gene>
<sequence>MRGCHGAAAHPCPHSSNTLAGAMDTDSGSRKSCCLNRHATSNAPLQWERRITRRRQLVRSYRWAAATVNGSTTHELAWCDDGYGDAQAGIARCRRCFIIVQHPHPLALAA</sequence>
<dbReference type="EMBL" id="PQIB02000004">
    <property type="protein sequence ID" value="RLN25001.1"/>
    <property type="molecule type" value="Genomic_DNA"/>
</dbReference>
<protein>
    <submittedName>
        <fullName evidence="2">Uncharacterized protein</fullName>
    </submittedName>
</protein>
<evidence type="ECO:0000256" key="1">
    <source>
        <dbReference type="SAM" id="MobiDB-lite"/>
    </source>
</evidence>
<dbReference type="AlphaFoldDB" id="A0A3L6SQQ2"/>
<organism evidence="2 3">
    <name type="scientific">Panicum miliaceum</name>
    <name type="common">Proso millet</name>
    <name type="synonym">Broomcorn millet</name>
    <dbReference type="NCBI Taxonomy" id="4540"/>
    <lineage>
        <taxon>Eukaryota</taxon>
        <taxon>Viridiplantae</taxon>
        <taxon>Streptophyta</taxon>
        <taxon>Embryophyta</taxon>
        <taxon>Tracheophyta</taxon>
        <taxon>Spermatophyta</taxon>
        <taxon>Magnoliopsida</taxon>
        <taxon>Liliopsida</taxon>
        <taxon>Poales</taxon>
        <taxon>Poaceae</taxon>
        <taxon>PACMAD clade</taxon>
        <taxon>Panicoideae</taxon>
        <taxon>Panicodae</taxon>
        <taxon>Paniceae</taxon>
        <taxon>Panicinae</taxon>
        <taxon>Panicum</taxon>
        <taxon>Panicum sect. Panicum</taxon>
    </lineage>
</organism>
<comment type="caution">
    <text evidence="2">The sequence shown here is derived from an EMBL/GenBank/DDBJ whole genome shotgun (WGS) entry which is preliminary data.</text>
</comment>
<dbReference type="Proteomes" id="UP000275267">
    <property type="component" value="Unassembled WGS sequence"/>
</dbReference>